<dbReference type="eggNOG" id="COG0457">
    <property type="taxonomic scope" value="Bacteria"/>
</dbReference>
<dbReference type="Gene3D" id="3.30.1660.40">
    <property type="entry name" value="FlgT, N-terminal domain"/>
    <property type="match status" value="1"/>
</dbReference>
<proteinExistence type="predicted"/>
<evidence type="ECO:0000313" key="1">
    <source>
        <dbReference type="EMBL" id="CUN48903.1"/>
    </source>
</evidence>
<gene>
    <name evidence="1" type="ORF">ERS852385_00559</name>
</gene>
<protein>
    <submittedName>
        <fullName evidence="1">Uncharacterized protein</fullName>
    </submittedName>
</protein>
<organism evidence="1 2">
    <name type="scientific">Mitsuokella jalaludinii</name>
    <dbReference type="NCBI Taxonomy" id="187979"/>
    <lineage>
        <taxon>Bacteria</taxon>
        <taxon>Bacillati</taxon>
        <taxon>Bacillota</taxon>
        <taxon>Negativicutes</taxon>
        <taxon>Selenomonadales</taxon>
        <taxon>Selenomonadaceae</taxon>
        <taxon>Mitsuokella</taxon>
    </lineage>
</organism>
<dbReference type="EMBL" id="CYYU01000002">
    <property type="protein sequence ID" value="CUN48903.1"/>
    <property type="molecule type" value="Genomic_DNA"/>
</dbReference>
<reference evidence="1 2" key="1">
    <citation type="submission" date="2015-09" db="EMBL/GenBank/DDBJ databases">
        <authorList>
            <consortium name="Pathogen Informatics"/>
        </authorList>
    </citation>
    <scope>NUCLEOTIDE SEQUENCE [LARGE SCALE GENOMIC DNA]</scope>
    <source>
        <strain evidence="1 2">2789STDY5608828</strain>
    </source>
</reference>
<dbReference type="STRING" id="187979.ERS852385_00559"/>
<accession>A0A173XB76</accession>
<dbReference type="AlphaFoldDB" id="A0A173XB76"/>
<name>A0A173XB76_9FIRM</name>
<dbReference type="InterPro" id="IPR038180">
    <property type="entry name" value="FlgT_N_sf"/>
</dbReference>
<sequence>MVPVLVAAAPAYAEWHGNAHIETVEVTGSYLTDDISEAGLKKAREEAHKDALRLATEKAGVFVQSYSKTHNQVLTEDEIQSISGNILAVQNESYAMSKTNDGYTLVTCHLTAYIQLDQVDLNQAIQQINIEGENRELKAVIEGLKHSQGKAGELPYGTAYFQKFAQNSSLLKKVCDVGYDVDSVSYDKATGLIRYNRFTRAVDDDQLYAFHVELSYPDNTERIYKITKITEKPFQAVELKFKNARTTMLPIATYSTDDYYRRLVCKQLQLPEYAHLKQPGWGPIPLLDPPLYTDKLNMKRIDGMLYCSLADTEDGLANLLFPSFAVRYDPQRKVLEEADILYTDSWIPARTEYLAAIPYLDFLYHDGNLENP</sequence>
<dbReference type="Proteomes" id="UP000095546">
    <property type="component" value="Unassembled WGS sequence"/>
</dbReference>
<evidence type="ECO:0000313" key="2">
    <source>
        <dbReference type="Proteomes" id="UP000095546"/>
    </source>
</evidence>
<keyword evidence="2" id="KW-1185">Reference proteome</keyword>